<evidence type="ECO:0000313" key="4">
    <source>
        <dbReference type="EMBL" id="MEQ2362320.1"/>
    </source>
</evidence>
<name>A0ABV1AVU9_9FIRM</name>
<dbReference type="InterPro" id="IPR029044">
    <property type="entry name" value="Nucleotide-diphossugar_trans"/>
</dbReference>
<evidence type="ECO:0000313" key="5">
    <source>
        <dbReference type="Proteomes" id="UP001457197"/>
    </source>
</evidence>
<dbReference type="Gene3D" id="3.90.550.10">
    <property type="entry name" value="Spore Coat Polysaccharide Biosynthesis Protein SpsA, Chain A"/>
    <property type="match status" value="1"/>
</dbReference>
<dbReference type="EC" id="2.4.-.-" evidence="4"/>
<dbReference type="GO" id="GO:0016757">
    <property type="term" value="F:glycosyltransferase activity"/>
    <property type="evidence" value="ECO:0007669"/>
    <property type="project" value="UniProtKB-KW"/>
</dbReference>
<dbReference type="Pfam" id="PF00535">
    <property type="entry name" value="Glycos_transf_2"/>
    <property type="match status" value="1"/>
</dbReference>
<dbReference type="RefSeq" id="WP_349152381.1">
    <property type="nucleotide sequence ID" value="NZ_JBBMEO010000013.1"/>
</dbReference>
<reference evidence="4 5" key="1">
    <citation type="submission" date="2024-03" db="EMBL/GenBank/DDBJ databases">
        <title>Human intestinal bacterial collection.</title>
        <authorList>
            <person name="Pauvert C."/>
            <person name="Hitch T.C.A."/>
            <person name="Clavel T."/>
        </authorList>
    </citation>
    <scope>NUCLEOTIDE SEQUENCE [LARGE SCALE GENOMIC DNA]</scope>
    <source>
        <strain evidence="4 5">CLA-AA-H175</strain>
    </source>
</reference>
<gene>
    <name evidence="4" type="ORF">WMO44_09215</name>
</gene>
<comment type="caution">
    <text evidence="4">The sequence shown here is derived from an EMBL/GenBank/DDBJ whole genome shotgun (WGS) entry which is preliminary data.</text>
</comment>
<dbReference type="SUPFAM" id="SSF53448">
    <property type="entry name" value="Nucleotide-diphospho-sugar transferases"/>
    <property type="match status" value="1"/>
</dbReference>
<feature type="domain" description="Glycosyltransferase 2-like" evidence="3">
    <location>
        <begin position="8"/>
        <end position="136"/>
    </location>
</feature>
<organism evidence="4 5">
    <name type="scientific">Faecalibacterium tardum</name>
    <dbReference type="NCBI Taxonomy" id="3133156"/>
    <lineage>
        <taxon>Bacteria</taxon>
        <taxon>Bacillati</taxon>
        <taxon>Bacillota</taxon>
        <taxon>Clostridia</taxon>
        <taxon>Eubacteriales</taxon>
        <taxon>Oscillospiraceae</taxon>
        <taxon>Faecalibacterium</taxon>
    </lineage>
</organism>
<keyword evidence="2 4" id="KW-0808">Transferase</keyword>
<evidence type="ECO:0000256" key="1">
    <source>
        <dbReference type="ARBA" id="ARBA00022676"/>
    </source>
</evidence>
<keyword evidence="5" id="KW-1185">Reference proteome</keyword>
<dbReference type="EMBL" id="JBBMEO010000013">
    <property type="protein sequence ID" value="MEQ2362320.1"/>
    <property type="molecule type" value="Genomic_DNA"/>
</dbReference>
<protein>
    <submittedName>
        <fullName evidence="4">Glycosyltransferase family 2 protein</fullName>
        <ecNumber evidence="4">2.4.-.-</ecNumber>
    </submittedName>
</protein>
<evidence type="ECO:0000259" key="3">
    <source>
        <dbReference type="Pfam" id="PF00535"/>
    </source>
</evidence>
<dbReference type="InterPro" id="IPR001173">
    <property type="entry name" value="Glyco_trans_2-like"/>
</dbReference>
<accession>A0ABV1AVU9</accession>
<dbReference type="PANTHER" id="PTHR22916:SF51">
    <property type="entry name" value="GLYCOSYLTRANSFERASE EPSH-RELATED"/>
    <property type="match status" value="1"/>
</dbReference>
<sequence>MLNQELISVIVPIYNVEKYLDRCVKSICEQSYRNLEIILVDDGSPDMCGAMCDTYSNHDSRILVVHKENGGLSDARNAGLNICSGTYVTFIDSDDYIEHDYIETLYSSLVESQADISIGDYFYETENGLTINSYLNSGKVRILDQKEAIGELCRLKLFSNSAWGKLYPTKFFSGIRYPKGKIYEDIPVTYRLILKASKIAFCEKPIYHYIYRLQAISKGSFRPQRLDALQFVRQMKYDIAQIYPEYTELLANREFEECIYIYKSLMQDLTYRKDYSKKLYIEAKKIVSKCNWKLMSKKMKIYAMALRCGKTVFDEVTLIENGLARKRAMRKMLEK</sequence>
<dbReference type="CDD" id="cd00761">
    <property type="entry name" value="Glyco_tranf_GTA_type"/>
    <property type="match status" value="1"/>
</dbReference>
<proteinExistence type="predicted"/>
<dbReference type="Proteomes" id="UP001457197">
    <property type="component" value="Unassembled WGS sequence"/>
</dbReference>
<dbReference type="PANTHER" id="PTHR22916">
    <property type="entry name" value="GLYCOSYLTRANSFERASE"/>
    <property type="match status" value="1"/>
</dbReference>
<evidence type="ECO:0000256" key="2">
    <source>
        <dbReference type="ARBA" id="ARBA00022679"/>
    </source>
</evidence>
<keyword evidence="1 4" id="KW-0328">Glycosyltransferase</keyword>